<organism evidence="1 2">
    <name type="scientific">Catenovulum sediminis</name>
    <dbReference type="NCBI Taxonomy" id="1740262"/>
    <lineage>
        <taxon>Bacteria</taxon>
        <taxon>Pseudomonadati</taxon>
        <taxon>Pseudomonadota</taxon>
        <taxon>Gammaproteobacteria</taxon>
        <taxon>Alteromonadales</taxon>
        <taxon>Alteromonadaceae</taxon>
        <taxon>Catenovulum</taxon>
    </lineage>
</organism>
<comment type="caution">
    <text evidence="1">The sequence shown here is derived from an EMBL/GenBank/DDBJ whole genome shotgun (WGS) entry which is preliminary data.</text>
</comment>
<dbReference type="EMBL" id="JBELOE010000143">
    <property type="protein sequence ID" value="MER2491658.1"/>
    <property type="molecule type" value="Genomic_DNA"/>
</dbReference>
<reference evidence="1 2" key="1">
    <citation type="submission" date="2024-06" db="EMBL/GenBank/DDBJ databases">
        <authorList>
            <person name="Chen R.Y."/>
        </authorList>
    </citation>
    <scope>NUCLEOTIDE SEQUENCE [LARGE SCALE GENOMIC DNA]</scope>
    <source>
        <strain evidence="1 2">D2</strain>
    </source>
</reference>
<name>A0ABV1RFF3_9ALTE</name>
<dbReference type="Proteomes" id="UP001467690">
    <property type="component" value="Unassembled WGS sequence"/>
</dbReference>
<evidence type="ECO:0000313" key="2">
    <source>
        <dbReference type="Proteomes" id="UP001467690"/>
    </source>
</evidence>
<dbReference type="PROSITE" id="PS51257">
    <property type="entry name" value="PROKAR_LIPOPROTEIN"/>
    <property type="match status" value="1"/>
</dbReference>
<protein>
    <recommendedName>
        <fullName evidence="3">Lipoprotein</fullName>
    </recommendedName>
</protein>
<gene>
    <name evidence="1" type="ORF">ABS311_07160</name>
</gene>
<evidence type="ECO:0000313" key="1">
    <source>
        <dbReference type="EMBL" id="MER2491658.1"/>
    </source>
</evidence>
<keyword evidence="2" id="KW-1185">Reference proteome</keyword>
<dbReference type="NCBIfam" id="NF047637">
    <property type="entry name" value="lipo_CC0125"/>
    <property type="match status" value="1"/>
</dbReference>
<accession>A0ABV1RFF3</accession>
<evidence type="ECO:0008006" key="3">
    <source>
        <dbReference type="Google" id="ProtNLM"/>
    </source>
</evidence>
<dbReference type="RefSeq" id="WP_350401252.1">
    <property type="nucleotide sequence ID" value="NZ_JBELOE010000143.1"/>
</dbReference>
<proteinExistence type="predicted"/>
<sequence>MNKLILILISTLLISACASKPPYRPAEGNGYGYKEVKITEEKYRVHFKHRSDDRSEAMNFALLRAAELTKLKDYDWFIINNRETIIDKERVAPASGVSVGRSHRVERHCGLLGCSTHTEPQTNVGVSLNLNSPDKSEIESILEIRMGHGETPDSENAYNAKEVYENLSPLSTK</sequence>